<keyword evidence="6" id="KW-1133">Transmembrane helix</keyword>
<dbReference type="GO" id="GO:0005615">
    <property type="term" value="C:extracellular space"/>
    <property type="evidence" value="ECO:0007669"/>
    <property type="project" value="UniProtKB-KW"/>
</dbReference>
<comment type="similarity">
    <text evidence="2">Belongs to the IL-17 family.</text>
</comment>
<evidence type="ECO:0000256" key="2">
    <source>
        <dbReference type="ARBA" id="ARBA00007236"/>
    </source>
</evidence>
<dbReference type="PRINTS" id="PR01932">
    <property type="entry name" value="INTRLEUKIN17"/>
</dbReference>
<proteinExistence type="evidence at transcript level"/>
<comment type="subcellular location">
    <subcellularLocation>
        <location evidence="1">Secreted</location>
    </subcellularLocation>
</comment>
<keyword evidence="4" id="KW-0964">Secreted</keyword>
<keyword evidence="6" id="KW-0472">Membrane</keyword>
<keyword evidence="5" id="KW-0732">Signal</keyword>
<reference evidence="7" key="1">
    <citation type="submission" date="2020-02" db="EMBL/GenBank/DDBJ databases">
        <authorList>
            <person name="Liu Z."/>
            <person name="Shu M.-A."/>
        </authorList>
    </citation>
    <scope>NUCLEOTIDE SEQUENCE</scope>
</reference>
<evidence type="ECO:0000256" key="6">
    <source>
        <dbReference type="SAM" id="Phobius"/>
    </source>
</evidence>
<dbReference type="AlphaFoldDB" id="A0A7S9CEA4"/>
<name>A0A7S9CEA4_QUASP</name>
<sequence>MLLLMELDYYSYFLLFYCLIMMTVIVNIYHYITYQLLVILSAVLLGVCGKPCPFSRERMFPQNVKLTLNTSKDQGYTMEEAVHLRSLSPWSYRMDEDHNRFPSVIPQAVCQHQWCLDAEGNVNNGMMSVPIQQEILVLRREIQDCHQNFFLEKQLVTVGCTCTTPTSQPA</sequence>
<dbReference type="EMBL" id="MT015506">
    <property type="protein sequence ID" value="QPF77364.1"/>
    <property type="molecule type" value="mRNA"/>
</dbReference>
<accession>A0A7S9CEA4</accession>
<dbReference type="InterPro" id="IPR029034">
    <property type="entry name" value="Cystine-knot_cytokine"/>
</dbReference>
<keyword evidence="3" id="KW-0202">Cytokine</keyword>
<dbReference type="Pfam" id="PF06083">
    <property type="entry name" value="IL17"/>
    <property type="match status" value="1"/>
</dbReference>
<protein>
    <submittedName>
        <fullName evidence="7">Interleukin-17A/F1alpha</fullName>
    </submittedName>
</protein>
<dbReference type="GO" id="GO:0006954">
    <property type="term" value="P:inflammatory response"/>
    <property type="evidence" value="ECO:0007669"/>
    <property type="project" value="InterPro"/>
</dbReference>
<dbReference type="SUPFAM" id="SSF57501">
    <property type="entry name" value="Cystine-knot cytokines"/>
    <property type="match status" value="1"/>
</dbReference>
<dbReference type="InterPro" id="IPR020440">
    <property type="entry name" value="IL-17_chr"/>
</dbReference>
<evidence type="ECO:0000256" key="5">
    <source>
        <dbReference type="ARBA" id="ARBA00022729"/>
    </source>
</evidence>
<dbReference type="Gene3D" id="2.10.90.10">
    <property type="entry name" value="Cystine-knot cytokines"/>
    <property type="match status" value="1"/>
</dbReference>
<evidence type="ECO:0000256" key="1">
    <source>
        <dbReference type="ARBA" id="ARBA00004613"/>
    </source>
</evidence>
<organism evidence="7">
    <name type="scientific">Quasipaa spinosa</name>
    <name type="common">Giant spiny frog</name>
    <name type="synonym">Paa spinosa</name>
    <dbReference type="NCBI Taxonomy" id="109965"/>
    <lineage>
        <taxon>Eukaryota</taxon>
        <taxon>Metazoa</taxon>
        <taxon>Chordata</taxon>
        <taxon>Craniata</taxon>
        <taxon>Vertebrata</taxon>
        <taxon>Euteleostomi</taxon>
        <taxon>Amphibia</taxon>
        <taxon>Batrachia</taxon>
        <taxon>Anura</taxon>
        <taxon>Neobatrachia</taxon>
        <taxon>Ranoidea</taxon>
        <taxon>Dicroglossidae</taxon>
        <taxon>Dicroglossinae</taxon>
        <taxon>Quasipaa</taxon>
    </lineage>
</organism>
<feature type="transmembrane region" description="Helical" evidence="6">
    <location>
        <begin position="7"/>
        <end position="26"/>
    </location>
</feature>
<evidence type="ECO:0000256" key="4">
    <source>
        <dbReference type="ARBA" id="ARBA00022525"/>
    </source>
</evidence>
<keyword evidence="6" id="KW-0812">Transmembrane</keyword>
<evidence type="ECO:0000313" key="7">
    <source>
        <dbReference type="EMBL" id="QPF77364.1"/>
    </source>
</evidence>
<evidence type="ECO:0000256" key="3">
    <source>
        <dbReference type="ARBA" id="ARBA00022514"/>
    </source>
</evidence>
<dbReference type="GO" id="GO:0005125">
    <property type="term" value="F:cytokine activity"/>
    <property type="evidence" value="ECO:0007669"/>
    <property type="project" value="UniProtKB-KW"/>
</dbReference>
<dbReference type="InterPro" id="IPR010345">
    <property type="entry name" value="IL-17_fam"/>
</dbReference>